<reference evidence="2 3" key="1">
    <citation type="submission" date="2019-10" db="EMBL/GenBank/DDBJ databases">
        <authorList>
            <person name="Palmer J.M."/>
        </authorList>
    </citation>
    <scope>NUCLEOTIDE SEQUENCE [LARGE SCALE GENOMIC DNA]</scope>
    <source>
        <strain evidence="2 3">TWF730</strain>
    </source>
</reference>
<dbReference type="EMBL" id="JAVHNS010000001">
    <property type="protein sequence ID" value="KAK6362867.1"/>
    <property type="molecule type" value="Genomic_DNA"/>
</dbReference>
<dbReference type="InterPro" id="IPR013922">
    <property type="entry name" value="Cyclin_PHO80-like"/>
</dbReference>
<feature type="compositionally biased region" description="Polar residues" evidence="1">
    <location>
        <begin position="34"/>
        <end position="49"/>
    </location>
</feature>
<keyword evidence="3" id="KW-1185">Reference proteome</keyword>
<feature type="region of interest" description="Disordered" evidence="1">
    <location>
        <begin position="20"/>
        <end position="163"/>
    </location>
</feature>
<dbReference type="PANTHER" id="PTHR15615:SF94">
    <property type="entry name" value="PHO85 CYCLIN-6-RELATED"/>
    <property type="match status" value="1"/>
</dbReference>
<name>A0AAV9VM90_9PEZI</name>
<accession>A0AAV9VM90</accession>
<protein>
    <recommendedName>
        <fullName evidence="4">Cyclin-domain-containing protein</fullName>
    </recommendedName>
</protein>
<evidence type="ECO:0000313" key="2">
    <source>
        <dbReference type="EMBL" id="KAK6362867.1"/>
    </source>
</evidence>
<gene>
    <name evidence="2" type="ORF">TWF730_000320</name>
</gene>
<dbReference type="GO" id="GO:0005634">
    <property type="term" value="C:nucleus"/>
    <property type="evidence" value="ECO:0007669"/>
    <property type="project" value="TreeGrafter"/>
</dbReference>
<evidence type="ECO:0000313" key="3">
    <source>
        <dbReference type="Proteomes" id="UP001373714"/>
    </source>
</evidence>
<evidence type="ECO:0008006" key="4">
    <source>
        <dbReference type="Google" id="ProtNLM"/>
    </source>
</evidence>
<dbReference type="CDD" id="cd20558">
    <property type="entry name" value="CYCLIN_ScPCL7-like"/>
    <property type="match status" value="1"/>
</dbReference>
<sequence>MLQVHYPSFDQAIMVAPSSGSSQVECEPYRHSSSHQTYRIPQSNPSTPYDQAEPRSVSSAQRSSSSSRVPPPPSLASSTTISAVSSSTGTTPSTLPSQTSNHFPSSSSASSDRPSRGTPQTSQVTPPTTHARHSSAASSSAPTTAASTPVRHRRSSSLQNTSMAQPSVVVLRDLAHLAELARADANNNGSSQTFSRRRVRFSDTRFDVSQMGVPDIIELVSALLTKITTTNDRNHENLHRNMPATDGSGNLPEQATSVLAFHGKNVPTITIHSYLSRIHRYCPTTYEVFLSLLVYFDRMTERINAGTVHQVNNIRPATPGSATVPPQDAAGEHAQGFGNFFVVDSYNIHRLVIAGVTCASKFFSDIFYTNSRYAKVGGLPLVELNHLELQFLTLNDFRLSIPVEELESYGNMLVQFYAREELANRPEFAATATE</sequence>
<feature type="compositionally biased region" description="Low complexity" evidence="1">
    <location>
        <begin position="75"/>
        <end position="149"/>
    </location>
</feature>
<dbReference type="AlphaFoldDB" id="A0AAV9VM90"/>
<dbReference type="GO" id="GO:0016538">
    <property type="term" value="F:cyclin-dependent protein serine/threonine kinase regulator activity"/>
    <property type="evidence" value="ECO:0007669"/>
    <property type="project" value="TreeGrafter"/>
</dbReference>
<dbReference type="GO" id="GO:0000307">
    <property type="term" value="C:cyclin-dependent protein kinase holoenzyme complex"/>
    <property type="evidence" value="ECO:0007669"/>
    <property type="project" value="TreeGrafter"/>
</dbReference>
<evidence type="ECO:0000256" key="1">
    <source>
        <dbReference type="SAM" id="MobiDB-lite"/>
    </source>
</evidence>
<dbReference type="PANTHER" id="PTHR15615">
    <property type="match status" value="1"/>
</dbReference>
<proteinExistence type="predicted"/>
<dbReference type="Gene3D" id="1.10.472.10">
    <property type="entry name" value="Cyclin-like"/>
    <property type="match status" value="1"/>
</dbReference>
<comment type="caution">
    <text evidence="2">The sequence shown here is derived from an EMBL/GenBank/DDBJ whole genome shotgun (WGS) entry which is preliminary data.</text>
</comment>
<dbReference type="GO" id="GO:0019901">
    <property type="term" value="F:protein kinase binding"/>
    <property type="evidence" value="ECO:0007669"/>
    <property type="project" value="InterPro"/>
</dbReference>
<organism evidence="2 3">
    <name type="scientific">Orbilia blumenaviensis</name>
    <dbReference type="NCBI Taxonomy" id="1796055"/>
    <lineage>
        <taxon>Eukaryota</taxon>
        <taxon>Fungi</taxon>
        <taxon>Dikarya</taxon>
        <taxon>Ascomycota</taxon>
        <taxon>Pezizomycotina</taxon>
        <taxon>Orbiliomycetes</taxon>
        <taxon>Orbiliales</taxon>
        <taxon>Orbiliaceae</taxon>
        <taxon>Orbilia</taxon>
    </lineage>
</organism>
<feature type="compositionally biased region" description="Low complexity" evidence="1">
    <location>
        <begin position="54"/>
        <end position="68"/>
    </location>
</feature>
<dbReference type="Proteomes" id="UP001373714">
    <property type="component" value="Unassembled WGS sequence"/>
</dbReference>
<dbReference type="Pfam" id="PF08613">
    <property type="entry name" value="Cyclin"/>
    <property type="match status" value="1"/>
</dbReference>